<reference evidence="2 3" key="1">
    <citation type="journal article" date="2015" name="Genome Biol.">
        <title>Comparative genomics of Steinernema reveals deeply conserved gene regulatory networks.</title>
        <authorList>
            <person name="Dillman A.R."/>
            <person name="Macchietto M."/>
            <person name="Porter C.F."/>
            <person name="Rogers A."/>
            <person name="Williams B."/>
            <person name="Antoshechkin I."/>
            <person name="Lee M.M."/>
            <person name="Goodwin Z."/>
            <person name="Lu X."/>
            <person name="Lewis E.E."/>
            <person name="Goodrich-Blair H."/>
            <person name="Stock S.P."/>
            <person name="Adams B.J."/>
            <person name="Sternberg P.W."/>
            <person name="Mortazavi A."/>
        </authorList>
    </citation>
    <scope>NUCLEOTIDE SEQUENCE [LARGE SCALE GENOMIC DNA]</scope>
    <source>
        <strain evidence="2 3">ALL</strain>
    </source>
</reference>
<gene>
    <name evidence="2" type="ORF">L596_010452</name>
</gene>
<evidence type="ECO:0000256" key="1">
    <source>
        <dbReference type="SAM" id="MobiDB-lite"/>
    </source>
</evidence>
<evidence type="ECO:0000313" key="2">
    <source>
        <dbReference type="EMBL" id="TKR96437.1"/>
    </source>
</evidence>
<dbReference type="AlphaFoldDB" id="A0A4U5PIC9"/>
<proteinExistence type="predicted"/>
<name>A0A4U5PIC9_STECR</name>
<accession>A0A4U5PIC9</accession>
<organism evidence="2 3">
    <name type="scientific">Steinernema carpocapsae</name>
    <name type="common">Entomopathogenic nematode</name>
    <dbReference type="NCBI Taxonomy" id="34508"/>
    <lineage>
        <taxon>Eukaryota</taxon>
        <taxon>Metazoa</taxon>
        <taxon>Ecdysozoa</taxon>
        <taxon>Nematoda</taxon>
        <taxon>Chromadorea</taxon>
        <taxon>Rhabditida</taxon>
        <taxon>Tylenchina</taxon>
        <taxon>Panagrolaimomorpha</taxon>
        <taxon>Strongyloidoidea</taxon>
        <taxon>Steinernematidae</taxon>
        <taxon>Steinernema</taxon>
    </lineage>
</organism>
<comment type="caution">
    <text evidence="2">The sequence shown here is derived from an EMBL/GenBank/DDBJ whole genome shotgun (WGS) entry which is preliminary data.</text>
</comment>
<dbReference type="Proteomes" id="UP000298663">
    <property type="component" value="Unassembled WGS sequence"/>
</dbReference>
<sequence length="98" mass="11312">MVLVEKIEKEKPTNVGTQTSTSAVCTFPEKRRYYLLAMANSLENEKSNLIKQMIKSYIATNHYSNQYQRFPEPWKRQQKAVDARLPDVPGETPDGLHL</sequence>
<keyword evidence="3" id="KW-1185">Reference proteome</keyword>
<protein>
    <submittedName>
        <fullName evidence="2">Uncharacterized protein</fullName>
    </submittedName>
</protein>
<feature type="region of interest" description="Disordered" evidence="1">
    <location>
        <begin position="78"/>
        <end position="98"/>
    </location>
</feature>
<dbReference type="EMBL" id="AZBU02000002">
    <property type="protein sequence ID" value="TKR96437.1"/>
    <property type="molecule type" value="Genomic_DNA"/>
</dbReference>
<evidence type="ECO:0000313" key="3">
    <source>
        <dbReference type="Proteomes" id="UP000298663"/>
    </source>
</evidence>
<reference evidence="2 3" key="2">
    <citation type="journal article" date="2019" name="G3 (Bethesda)">
        <title>Hybrid Assembly of the Genome of the Entomopathogenic Nematode Steinernema carpocapsae Identifies the X-Chromosome.</title>
        <authorList>
            <person name="Serra L."/>
            <person name="Macchietto M."/>
            <person name="Macias-Munoz A."/>
            <person name="McGill C.J."/>
            <person name="Rodriguez I.M."/>
            <person name="Rodriguez B."/>
            <person name="Murad R."/>
            <person name="Mortazavi A."/>
        </authorList>
    </citation>
    <scope>NUCLEOTIDE SEQUENCE [LARGE SCALE GENOMIC DNA]</scope>
    <source>
        <strain evidence="2 3">ALL</strain>
    </source>
</reference>